<evidence type="ECO:0000256" key="8">
    <source>
        <dbReference type="ARBA" id="ARBA00022960"/>
    </source>
</evidence>
<evidence type="ECO:0000256" key="15">
    <source>
        <dbReference type="ARBA" id="ARBA00032932"/>
    </source>
</evidence>
<dbReference type="STRING" id="84029.CROST_46750"/>
<keyword evidence="11 17" id="KW-0472">Membrane</keyword>
<keyword evidence="13 17" id="KW-0961">Cell wall biogenesis/degradation</keyword>
<keyword evidence="12 17" id="KW-0046">Antibiotic resistance</keyword>
<protein>
    <recommendedName>
        <fullName evidence="4 17">Undecaprenyl-diphosphatase</fullName>
        <ecNumber evidence="3 17">3.6.1.27</ecNumber>
    </recommendedName>
    <alternativeName>
        <fullName evidence="15 17">Bacitracin resistance protein</fullName>
    </alternativeName>
    <alternativeName>
        <fullName evidence="14 17">Undecaprenyl pyrophosphate phosphatase</fullName>
    </alternativeName>
</protein>
<evidence type="ECO:0000256" key="6">
    <source>
        <dbReference type="ARBA" id="ARBA00022692"/>
    </source>
</evidence>
<dbReference type="GO" id="GO:0005886">
    <property type="term" value="C:plasma membrane"/>
    <property type="evidence" value="ECO:0007669"/>
    <property type="project" value="UniProtKB-SubCell"/>
</dbReference>
<evidence type="ECO:0000256" key="10">
    <source>
        <dbReference type="ARBA" id="ARBA00022989"/>
    </source>
</evidence>
<dbReference type="PANTHER" id="PTHR30622">
    <property type="entry name" value="UNDECAPRENYL-DIPHOSPHATASE"/>
    <property type="match status" value="1"/>
</dbReference>
<gene>
    <name evidence="18" type="primary">uppP_2</name>
    <name evidence="17" type="synonym">uppP</name>
    <name evidence="18" type="ORF">CROST_015040</name>
</gene>
<evidence type="ECO:0000256" key="11">
    <source>
        <dbReference type="ARBA" id="ARBA00023136"/>
    </source>
</evidence>
<keyword evidence="10 17" id="KW-1133">Transmembrane helix</keyword>
<sequence>MYTNIIFIFKIILEGIIEGVTEFLPVSSTGHMIILGSIIGFKEGAKPASLYGAEYIHMFEIIIQLGAILAIVVLYWDKIFSALKPSNLFPSMKEHEKTGIAVVGEFFTKGYRTMPGFKFWTNIVVACIPAIVIGLPFQKKIDKLLFFPTPVAAALILGAIWIIFAENKYRKKAKIKSVDDITIKQAIIIGCFQCLALWPGMSRSASTIIGAWIIGVSTVAGAEFSFFLAIPMMLGASLLFLIKNSVMLSNIQILGLGVGFVVAFIVALIVVDKFISFLKKKPMRIFAVYRLIIGVIVLVLGIAKVIS</sequence>
<feature type="transmembrane region" description="Helical" evidence="17">
    <location>
        <begin position="119"/>
        <end position="138"/>
    </location>
</feature>
<reference evidence="18 19" key="1">
    <citation type="submission" date="2022-04" db="EMBL/GenBank/DDBJ databases">
        <title>Genome sequence of C. roseum typestrain.</title>
        <authorList>
            <person name="Poehlein A."/>
            <person name="Schoch T."/>
            <person name="Duerre P."/>
            <person name="Daniel R."/>
        </authorList>
    </citation>
    <scope>NUCLEOTIDE SEQUENCE [LARGE SCALE GENOMIC DNA]</scope>
    <source>
        <strain evidence="18 19">DSM 7320</strain>
    </source>
</reference>
<dbReference type="InterPro" id="IPR003824">
    <property type="entry name" value="UppP"/>
</dbReference>
<feature type="transmembrane region" description="Helical" evidence="17">
    <location>
        <begin position="55"/>
        <end position="76"/>
    </location>
</feature>
<evidence type="ECO:0000313" key="18">
    <source>
        <dbReference type="EMBL" id="URZ10794.1"/>
    </source>
</evidence>
<evidence type="ECO:0000313" key="19">
    <source>
        <dbReference type="Proteomes" id="UP000190951"/>
    </source>
</evidence>
<comment type="catalytic activity">
    <reaction evidence="16 17">
        <text>di-trans,octa-cis-undecaprenyl diphosphate + H2O = di-trans,octa-cis-undecaprenyl phosphate + phosphate + H(+)</text>
        <dbReference type="Rhea" id="RHEA:28094"/>
        <dbReference type="ChEBI" id="CHEBI:15377"/>
        <dbReference type="ChEBI" id="CHEBI:15378"/>
        <dbReference type="ChEBI" id="CHEBI:43474"/>
        <dbReference type="ChEBI" id="CHEBI:58405"/>
        <dbReference type="ChEBI" id="CHEBI:60392"/>
        <dbReference type="EC" id="3.6.1.27"/>
    </reaction>
</comment>
<proteinExistence type="inferred from homology"/>
<dbReference type="GO" id="GO:0009252">
    <property type="term" value="P:peptidoglycan biosynthetic process"/>
    <property type="evidence" value="ECO:0007669"/>
    <property type="project" value="UniProtKB-KW"/>
</dbReference>
<dbReference type="Proteomes" id="UP000190951">
    <property type="component" value="Chromosome"/>
</dbReference>
<dbReference type="NCBIfam" id="NF001390">
    <property type="entry name" value="PRK00281.1-4"/>
    <property type="match status" value="1"/>
</dbReference>
<evidence type="ECO:0000256" key="14">
    <source>
        <dbReference type="ARBA" id="ARBA00032707"/>
    </source>
</evidence>
<dbReference type="GO" id="GO:0071555">
    <property type="term" value="P:cell wall organization"/>
    <property type="evidence" value="ECO:0007669"/>
    <property type="project" value="UniProtKB-KW"/>
</dbReference>
<dbReference type="NCBIfam" id="TIGR00753">
    <property type="entry name" value="undec_PP_bacA"/>
    <property type="match status" value="1"/>
</dbReference>
<dbReference type="HAMAP" id="MF_01006">
    <property type="entry name" value="Undec_diphosphatase"/>
    <property type="match status" value="1"/>
</dbReference>
<evidence type="ECO:0000256" key="13">
    <source>
        <dbReference type="ARBA" id="ARBA00023316"/>
    </source>
</evidence>
<dbReference type="GO" id="GO:0050380">
    <property type="term" value="F:undecaprenyl-diphosphatase activity"/>
    <property type="evidence" value="ECO:0007669"/>
    <property type="project" value="UniProtKB-UniRule"/>
</dbReference>
<dbReference type="Pfam" id="PF02673">
    <property type="entry name" value="BacA"/>
    <property type="match status" value="1"/>
</dbReference>
<keyword evidence="6 17" id="KW-0812">Transmembrane</keyword>
<dbReference type="EC" id="3.6.1.27" evidence="3 17"/>
<dbReference type="AlphaFoldDB" id="A0A1S8KWS1"/>
<evidence type="ECO:0000256" key="16">
    <source>
        <dbReference type="ARBA" id="ARBA00047594"/>
    </source>
</evidence>
<comment type="subcellular location">
    <subcellularLocation>
        <location evidence="1 17">Cell membrane</location>
        <topology evidence="1 17">Multi-pass membrane protein</topology>
    </subcellularLocation>
</comment>
<evidence type="ECO:0000256" key="9">
    <source>
        <dbReference type="ARBA" id="ARBA00022984"/>
    </source>
</evidence>
<evidence type="ECO:0000256" key="1">
    <source>
        <dbReference type="ARBA" id="ARBA00004651"/>
    </source>
</evidence>
<keyword evidence="19" id="KW-1185">Reference proteome</keyword>
<evidence type="ECO:0000256" key="5">
    <source>
        <dbReference type="ARBA" id="ARBA00022475"/>
    </source>
</evidence>
<comment type="function">
    <text evidence="17">Catalyzes the dephosphorylation of undecaprenyl diphosphate (UPP). Confers resistance to bacitracin.</text>
</comment>
<evidence type="ECO:0000256" key="17">
    <source>
        <dbReference type="HAMAP-Rule" id="MF_01006"/>
    </source>
</evidence>
<evidence type="ECO:0000256" key="3">
    <source>
        <dbReference type="ARBA" id="ARBA00012374"/>
    </source>
</evidence>
<dbReference type="EMBL" id="CP096983">
    <property type="protein sequence ID" value="URZ10794.1"/>
    <property type="molecule type" value="Genomic_DNA"/>
</dbReference>
<dbReference type="PANTHER" id="PTHR30622:SF3">
    <property type="entry name" value="UNDECAPRENYL-DIPHOSPHATASE"/>
    <property type="match status" value="1"/>
</dbReference>
<evidence type="ECO:0000256" key="4">
    <source>
        <dbReference type="ARBA" id="ARBA00021581"/>
    </source>
</evidence>
<keyword evidence="5 17" id="KW-1003">Cell membrane</keyword>
<feature type="transmembrane region" description="Helical" evidence="17">
    <location>
        <begin position="253"/>
        <end position="275"/>
    </location>
</feature>
<dbReference type="GO" id="GO:0008360">
    <property type="term" value="P:regulation of cell shape"/>
    <property type="evidence" value="ECO:0007669"/>
    <property type="project" value="UniProtKB-KW"/>
</dbReference>
<feature type="transmembrane region" description="Helical" evidence="17">
    <location>
        <begin position="287"/>
        <end position="306"/>
    </location>
</feature>
<feature type="transmembrane region" description="Helical" evidence="17">
    <location>
        <begin position="144"/>
        <end position="165"/>
    </location>
</feature>
<evidence type="ECO:0000256" key="7">
    <source>
        <dbReference type="ARBA" id="ARBA00022801"/>
    </source>
</evidence>
<dbReference type="GO" id="GO:0046677">
    <property type="term" value="P:response to antibiotic"/>
    <property type="evidence" value="ECO:0007669"/>
    <property type="project" value="UniProtKB-UniRule"/>
</dbReference>
<keyword evidence="7 17" id="KW-0378">Hydrolase</keyword>
<keyword evidence="8 17" id="KW-0133">Cell shape</keyword>
<dbReference type="RefSeq" id="WP_077836184.1">
    <property type="nucleotide sequence ID" value="NZ_CP096983.1"/>
</dbReference>
<dbReference type="KEGG" id="crw:CROST_015040"/>
<evidence type="ECO:0000256" key="12">
    <source>
        <dbReference type="ARBA" id="ARBA00023251"/>
    </source>
</evidence>
<keyword evidence="9 17" id="KW-0573">Peptidoglycan synthesis</keyword>
<name>A0A1S8KWS1_9CLOT</name>
<comment type="similarity">
    <text evidence="2 17">Belongs to the UppP family.</text>
</comment>
<organism evidence="18 19">
    <name type="scientific">Clostridium felsineum</name>
    <dbReference type="NCBI Taxonomy" id="36839"/>
    <lineage>
        <taxon>Bacteria</taxon>
        <taxon>Bacillati</taxon>
        <taxon>Bacillota</taxon>
        <taxon>Clostridia</taxon>
        <taxon>Eubacteriales</taxon>
        <taxon>Clostridiaceae</taxon>
        <taxon>Clostridium</taxon>
    </lineage>
</organism>
<accession>A0A1S8KWS1</accession>
<evidence type="ECO:0000256" key="2">
    <source>
        <dbReference type="ARBA" id="ARBA00010621"/>
    </source>
</evidence>
<feature type="transmembrane region" description="Helical" evidence="17">
    <location>
        <begin position="208"/>
        <end position="241"/>
    </location>
</feature>
<comment type="miscellaneous">
    <text evidence="17">Bacitracin is thought to be involved in the inhibition of peptidoglycan synthesis by sequestering undecaprenyl diphosphate, thereby reducing the pool of lipid carrier available.</text>
</comment>